<name>A0A922HNI9_DERFA</name>
<protein>
    <submittedName>
        <fullName evidence="1">Uncharacterized protein</fullName>
    </submittedName>
</protein>
<feature type="non-terminal residue" evidence="1">
    <location>
        <position position="280"/>
    </location>
</feature>
<reference evidence="1" key="2">
    <citation type="journal article" date="2022" name="Res Sq">
        <title>Comparative Genomics Reveals Insights into the Divergent Evolution of Astigmatic Mites and Household Pest Adaptations.</title>
        <authorList>
            <person name="Xiong Q."/>
            <person name="Wan A.T.-Y."/>
            <person name="Liu X.-Y."/>
            <person name="Fung C.S.-H."/>
            <person name="Xiao X."/>
            <person name="Malainual N."/>
            <person name="Hou J."/>
            <person name="Wang L."/>
            <person name="Wang M."/>
            <person name="Yang K."/>
            <person name="Cui Y."/>
            <person name="Leung E."/>
            <person name="Nong W."/>
            <person name="Shin S.-K."/>
            <person name="Au S."/>
            <person name="Jeong K.Y."/>
            <person name="Chew F.T."/>
            <person name="Hui J."/>
            <person name="Leung T.F."/>
            <person name="Tungtrongchitr A."/>
            <person name="Zhong N."/>
            <person name="Liu Z."/>
            <person name="Tsui S."/>
        </authorList>
    </citation>
    <scope>NUCLEOTIDE SEQUENCE</scope>
    <source>
        <strain evidence="1">Derf</strain>
        <tissue evidence="1">Whole organism</tissue>
    </source>
</reference>
<proteinExistence type="predicted"/>
<dbReference type="EMBL" id="ASGP02000007">
    <property type="protein sequence ID" value="KAH9498102.1"/>
    <property type="molecule type" value="Genomic_DNA"/>
</dbReference>
<feature type="non-terminal residue" evidence="1">
    <location>
        <position position="1"/>
    </location>
</feature>
<dbReference type="Proteomes" id="UP000790347">
    <property type="component" value="Unassembled WGS sequence"/>
</dbReference>
<reference evidence="1" key="1">
    <citation type="submission" date="2013-05" db="EMBL/GenBank/DDBJ databases">
        <authorList>
            <person name="Yim A.K.Y."/>
            <person name="Chan T.F."/>
            <person name="Ji K.M."/>
            <person name="Liu X.Y."/>
            <person name="Zhou J.W."/>
            <person name="Li R.Q."/>
            <person name="Yang K.Y."/>
            <person name="Li J."/>
            <person name="Li M."/>
            <person name="Law P.T.W."/>
            <person name="Wu Y.L."/>
            <person name="Cai Z.L."/>
            <person name="Qin H."/>
            <person name="Bao Y."/>
            <person name="Leung R.K.K."/>
            <person name="Ng P.K.S."/>
            <person name="Zou J."/>
            <person name="Zhong X.J."/>
            <person name="Ran P.X."/>
            <person name="Zhong N.S."/>
            <person name="Liu Z.G."/>
            <person name="Tsui S.K.W."/>
        </authorList>
    </citation>
    <scope>NUCLEOTIDE SEQUENCE</scope>
    <source>
        <strain evidence="1">Derf</strain>
        <tissue evidence="1">Whole organism</tissue>
    </source>
</reference>
<sequence>ASGGELLGRLRRAYKIAWICASRSRGAKPDHECPIRNRLRRFPSGWPPEQKPPSNTKIEKRPFSMLTLRFLRRNRKHSSITATMECPCRYNYRVTVAEVASPGSAASGPRPNHHEHTREVWLEVHSSGTRQTIHEQSSLTKFNTTHHLVLNGFSPQYLLTFVANVIDSAGRHLNQCFEIETFAVLRGDNDHSSRICPSHLRYYAAYRITQQLPTYCSHSVFARTLERINEPAFVICVTNKLISEQQMDSWRENHQRTIINTSTNHWMNHANKQTRLLNSL</sequence>
<accession>A0A922HNI9</accession>
<comment type="caution">
    <text evidence="1">The sequence shown here is derived from an EMBL/GenBank/DDBJ whole genome shotgun (WGS) entry which is preliminary data.</text>
</comment>
<organism evidence="1 2">
    <name type="scientific">Dermatophagoides farinae</name>
    <name type="common">American house dust mite</name>
    <dbReference type="NCBI Taxonomy" id="6954"/>
    <lineage>
        <taxon>Eukaryota</taxon>
        <taxon>Metazoa</taxon>
        <taxon>Ecdysozoa</taxon>
        <taxon>Arthropoda</taxon>
        <taxon>Chelicerata</taxon>
        <taxon>Arachnida</taxon>
        <taxon>Acari</taxon>
        <taxon>Acariformes</taxon>
        <taxon>Sarcoptiformes</taxon>
        <taxon>Astigmata</taxon>
        <taxon>Psoroptidia</taxon>
        <taxon>Analgoidea</taxon>
        <taxon>Pyroglyphidae</taxon>
        <taxon>Dermatophagoidinae</taxon>
        <taxon>Dermatophagoides</taxon>
    </lineage>
</organism>
<dbReference type="AlphaFoldDB" id="A0A922HNI9"/>
<evidence type="ECO:0000313" key="2">
    <source>
        <dbReference type="Proteomes" id="UP000790347"/>
    </source>
</evidence>
<evidence type="ECO:0000313" key="1">
    <source>
        <dbReference type="EMBL" id="KAH9498102.1"/>
    </source>
</evidence>
<keyword evidence="2" id="KW-1185">Reference proteome</keyword>
<gene>
    <name evidence="1" type="ORF">DERF_014022</name>
</gene>